<dbReference type="Pfam" id="PF14278">
    <property type="entry name" value="TetR_C_8"/>
    <property type="match status" value="1"/>
</dbReference>
<evidence type="ECO:0000313" key="5">
    <source>
        <dbReference type="Proteomes" id="UP001209553"/>
    </source>
</evidence>
<keyword evidence="5" id="KW-1185">Reference proteome</keyword>
<dbReference type="PANTHER" id="PTHR43479:SF23">
    <property type="entry name" value="HTH TETR-TYPE DOMAIN-CONTAINING PROTEIN"/>
    <property type="match status" value="1"/>
</dbReference>
<sequence length="203" mass="23783">MAEDRRVRKTKDAIRHAFISLLREKTLEKITISDITEKADINRGTFYLHYLDKYDLLDSLENEYINLLSQSLNYELFLTPQMDPESFAREFANQILHNILDYIADNIEFYRVIFNIGHTTRIEEKISQTMYENMDKHITQGDTIAGVPKSYFHSYVAGATISFIKHWVTEENPKSSDQVVEYLFRIVYNGPLRLMASEHSSTK</sequence>
<dbReference type="EMBL" id="JAOPKZ010000001">
    <property type="protein sequence ID" value="MCU5745277.1"/>
    <property type="molecule type" value="Genomic_DNA"/>
</dbReference>
<dbReference type="PANTHER" id="PTHR43479">
    <property type="entry name" value="ACREF/ENVCD OPERON REPRESSOR-RELATED"/>
    <property type="match status" value="1"/>
</dbReference>
<evidence type="ECO:0000259" key="3">
    <source>
        <dbReference type="PROSITE" id="PS50977"/>
    </source>
</evidence>
<evidence type="ECO:0000256" key="1">
    <source>
        <dbReference type="ARBA" id="ARBA00023125"/>
    </source>
</evidence>
<evidence type="ECO:0000313" key="4">
    <source>
        <dbReference type="EMBL" id="MCU5745277.1"/>
    </source>
</evidence>
<dbReference type="InterPro" id="IPR039532">
    <property type="entry name" value="TetR_C_Firmicutes"/>
</dbReference>
<dbReference type="PROSITE" id="PS50977">
    <property type="entry name" value="HTH_TETR_2"/>
    <property type="match status" value="1"/>
</dbReference>
<dbReference type="SUPFAM" id="SSF48498">
    <property type="entry name" value="Tetracyclin repressor-like, C-terminal domain"/>
    <property type="match status" value="1"/>
</dbReference>
<feature type="domain" description="HTH tetR-type" evidence="3">
    <location>
        <begin position="8"/>
        <end position="68"/>
    </location>
</feature>
<comment type="caution">
    <text evidence="4">The sequence shown here is derived from an EMBL/GenBank/DDBJ whole genome shotgun (WGS) entry which is preliminary data.</text>
</comment>
<dbReference type="Pfam" id="PF00440">
    <property type="entry name" value="TetR_N"/>
    <property type="match status" value="1"/>
</dbReference>
<dbReference type="Proteomes" id="UP001209553">
    <property type="component" value="Unassembled WGS sequence"/>
</dbReference>
<accession>A0ABT2QMS3</accession>
<dbReference type="InterPro" id="IPR050624">
    <property type="entry name" value="HTH-type_Tx_Regulator"/>
</dbReference>
<dbReference type="InterPro" id="IPR036271">
    <property type="entry name" value="Tet_transcr_reg_TetR-rel_C_sf"/>
</dbReference>
<protein>
    <submittedName>
        <fullName evidence="4">TetR/AcrR family transcriptional regulator</fullName>
    </submittedName>
</protein>
<dbReference type="InterPro" id="IPR009057">
    <property type="entry name" value="Homeodomain-like_sf"/>
</dbReference>
<feature type="DNA-binding region" description="H-T-H motif" evidence="2">
    <location>
        <begin position="31"/>
        <end position="50"/>
    </location>
</feature>
<proteinExistence type="predicted"/>
<reference evidence="4 5" key="1">
    <citation type="journal article" date="2023" name="Int. J. Syst. Evol. Microbiol.">
        <title>Streptococcus sciuri sp. nov., Staphylococcus marylandisciuri sp. nov. and Staphylococcus americanisciuri sp. nov., isolated from faeces of eastern grey squirrel (Sciurus carolinensis).</title>
        <authorList>
            <person name="Volokhov D.V."/>
            <person name="Zagorodnyaya T.A."/>
            <person name="Furtak V.A."/>
            <person name="Nattanmai G."/>
            <person name="Randall L."/>
            <person name="Jose S."/>
            <person name="Gao Y."/>
            <person name="Eisenberg T."/>
            <person name="Delmonte P."/>
            <person name="Blom J."/>
            <person name="Mitchell K.K."/>
        </authorList>
    </citation>
    <scope>NUCLEOTIDE SEQUENCE [LARGE SCALE GENOMIC DNA]</scope>
    <source>
        <strain evidence="4 5">SQ8-PEA</strain>
    </source>
</reference>
<keyword evidence="1 2" id="KW-0238">DNA-binding</keyword>
<dbReference type="SUPFAM" id="SSF46689">
    <property type="entry name" value="Homeodomain-like"/>
    <property type="match status" value="1"/>
</dbReference>
<dbReference type="RefSeq" id="WP_262853679.1">
    <property type="nucleotide sequence ID" value="NZ_JAOPKZ010000001.1"/>
</dbReference>
<dbReference type="Gene3D" id="1.10.357.10">
    <property type="entry name" value="Tetracycline Repressor, domain 2"/>
    <property type="match status" value="1"/>
</dbReference>
<name>A0ABT2QMS3_9STAP</name>
<gene>
    <name evidence="4" type="ORF">N9R04_00895</name>
</gene>
<organism evidence="4 5">
    <name type="scientific">Staphylococcus marylandisciuri</name>
    <dbReference type="NCBI Taxonomy" id="2981529"/>
    <lineage>
        <taxon>Bacteria</taxon>
        <taxon>Bacillati</taxon>
        <taxon>Bacillota</taxon>
        <taxon>Bacilli</taxon>
        <taxon>Bacillales</taxon>
        <taxon>Staphylococcaceae</taxon>
        <taxon>Staphylococcus</taxon>
    </lineage>
</organism>
<evidence type="ECO:0000256" key="2">
    <source>
        <dbReference type="PROSITE-ProRule" id="PRU00335"/>
    </source>
</evidence>
<dbReference type="InterPro" id="IPR001647">
    <property type="entry name" value="HTH_TetR"/>
</dbReference>